<dbReference type="EMBL" id="CAADIW010000021">
    <property type="protein sequence ID" value="VFS25920.1"/>
    <property type="molecule type" value="Genomic_DNA"/>
</dbReference>
<evidence type="ECO:0000313" key="2">
    <source>
        <dbReference type="EMBL" id="VFS25920.1"/>
    </source>
</evidence>
<evidence type="ECO:0000256" key="1">
    <source>
        <dbReference type="SAM" id="MobiDB-lite"/>
    </source>
</evidence>
<dbReference type="Proteomes" id="UP000351155">
    <property type="component" value="Unassembled WGS sequence"/>
</dbReference>
<feature type="compositionally biased region" description="Acidic residues" evidence="1">
    <location>
        <begin position="90"/>
        <end position="105"/>
    </location>
</feature>
<sequence>MTDKKTEVKTVWLANKTQRPIHIMQRGKDADGNALDNIRLSTMGAVEVSEETLNLSGVAQLIKKKALVKVTEAQAKRLNKAHDTVVSQPDEPEDDDNDHEENEED</sequence>
<accession>A0A484XNM3</accession>
<reference evidence="2 3" key="1">
    <citation type="submission" date="2019-03" db="EMBL/GenBank/DDBJ databases">
        <authorList>
            <consortium name="Pathogen Informatics"/>
        </authorList>
    </citation>
    <scope>NUCLEOTIDE SEQUENCE [LARGE SCALE GENOMIC DNA]</scope>
    <source>
        <strain evidence="2 3">NCTC12126</strain>
    </source>
</reference>
<gene>
    <name evidence="2" type="ORF">NCTC12126_02361</name>
</gene>
<organism evidence="2 3">
    <name type="scientific">Enterobacter cancerogenus</name>
    <dbReference type="NCBI Taxonomy" id="69218"/>
    <lineage>
        <taxon>Bacteria</taxon>
        <taxon>Pseudomonadati</taxon>
        <taxon>Pseudomonadota</taxon>
        <taxon>Gammaproteobacteria</taxon>
        <taxon>Enterobacterales</taxon>
        <taxon>Enterobacteriaceae</taxon>
        <taxon>Enterobacter</taxon>
        <taxon>Enterobacter cloacae complex</taxon>
    </lineage>
</organism>
<protein>
    <submittedName>
        <fullName evidence="2">Uncharacterized protein</fullName>
    </submittedName>
</protein>
<evidence type="ECO:0000313" key="3">
    <source>
        <dbReference type="Proteomes" id="UP000351155"/>
    </source>
</evidence>
<proteinExistence type="predicted"/>
<name>A0A484XNM3_9ENTR</name>
<feature type="region of interest" description="Disordered" evidence="1">
    <location>
        <begin position="76"/>
        <end position="105"/>
    </location>
</feature>
<dbReference type="AlphaFoldDB" id="A0A484XNM3"/>